<evidence type="ECO:0000313" key="8">
    <source>
        <dbReference type="Proteomes" id="UP000322244"/>
    </source>
</evidence>
<dbReference type="InterPro" id="IPR023772">
    <property type="entry name" value="DNA-bd_HTH_TetR-type_CS"/>
</dbReference>
<dbReference type="EMBL" id="VLNY01000001">
    <property type="protein sequence ID" value="KAA0024406.1"/>
    <property type="molecule type" value="Genomic_DNA"/>
</dbReference>
<dbReference type="SUPFAM" id="SSF46689">
    <property type="entry name" value="Homeodomain-like"/>
    <property type="match status" value="1"/>
</dbReference>
<evidence type="ECO:0000256" key="1">
    <source>
        <dbReference type="ARBA" id="ARBA00022491"/>
    </source>
</evidence>
<dbReference type="GO" id="GO:0003700">
    <property type="term" value="F:DNA-binding transcription factor activity"/>
    <property type="evidence" value="ECO:0007669"/>
    <property type="project" value="TreeGrafter"/>
</dbReference>
<name>A0A5A7SEY3_9NOCA</name>
<accession>A0A5A7SEY3</accession>
<keyword evidence="1" id="KW-0678">Repressor</keyword>
<dbReference type="Gene3D" id="1.10.10.60">
    <property type="entry name" value="Homeodomain-like"/>
    <property type="match status" value="1"/>
</dbReference>
<feature type="DNA-binding region" description="H-T-H motif" evidence="5">
    <location>
        <begin position="39"/>
        <end position="58"/>
    </location>
</feature>
<keyword evidence="4" id="KW-0804">Transcription</keyword>
<evidence type="ECO:0000256" key="4">
    <source>
        <dbReference type="ARBA" id="ARBA00023163"/>
    </source>
</evidence>
<evidence type="ECO:0000256" key="2">
    <source>
        <dbReference type="ARBA" id="ARBA00023015"/>
    </source>
</evidence>
<dbReference type="PRINTS" id="PR00455">
    <property type="entry name" value="HTHTETR"/>
</dbReference>
<gene>
    <name evidence="7" type="ORF">FOY51_00070</name>
</gene>
<feature type="domain" description="HTH tetR-type" evidence="6">
    <location>
        <begin position="16"/>
        <end position="76"/>
    </location>
</feature>
<evidence type="ECO:0000256" key="5">
    <source>
        <dbReference type="PROSITE-ProRule" id="PRU00335"/>
    </source>
</evidence>
<organism evidence="7 8">
    <name type="scientific">Antrihabitans cavernicola</name>
    <dbReference type="NCBI Taxonomy" id="2495913"/>
    <lineage>
        <taxon>Bacteria</taxon>
        <taxon>Bacillati</taxon>
        <taxon>Actinomycetota</taxon>
        <taxon>Actinomycetes</taxon>
        <taxon>Mycobacteriales</taxon>
        <taxon>Nocardiaceae</taxon>
        <taxon>Antrihabitans</taxon>
    </lineage>
</organism>
<keyword evidence="8" id="KW-1185">Reference proteome</keyword>
<comment type="caution">
    <text evidence="7">The sequence shown here is derived from an EMBL/GenBank/DDBJ whole genome shotgun (WGS) entry which is preliminary data.</text>
</comment>
<evidence type="ECO:0000256" key="3">
    <source>
        <dbReference type="ARBA" id="ARBA00023125"/>
    </source>
</evidence>
<dbReference type="Proteomes" id="UP000322244">
    <property type="component" value="Unassembled WGS sequence"/>
</dbReference>
<keyword evidence="3 5" id="KW-0238">DNA-binding</keyword>
<dbReference type="PROSITE" id="PS01081">
    <property type="entry name" value="HTH_TETR_1"/>
    <property type="match status" value="1"/>
</dbReference>
<reference evidence="7 8" key="1">
    <citation type="submission" date="2019-07" db="EMBL/GenBank/DDBJ databases">
        <title>Rhodococcus cavernicolus sp. nov., isolated from a cave.</title>
        <authorList>
            <person name="Lee S.D."/>
        </authorList>
    </citation>
    <scope>NUCLEOTIDE SEQUENCE [LARGE SCALE GENOMIC DNA]</scope>
    <source>
        <strain evidence="7 8">C1-24</strain>
    </source>
</reference>
<dbReference type="PANTHER" id="PTHR30055">
    <property type="entry name" value="HTH-TYPE TRANSCRIPTIONAL REGULATOR RUTR"/>
    <property type="match status" value="1"/>
</dbReference>
<sequence>MNAETPATPRSLGGRREQEDRIVKAVRALFDERGLRDPTTDEVARAVGINKATIYRHVASKDELFLLVLCSYQDELDEWVRDVDEDLDPLTQFDRIIEKYIEFCRRYPAYIDCVAGLTARPYEELSREVSLAVMLQVGRSTAPVNTRLARVIAAGNEQAVFHADNPDYVMHICYSSILGVMQLLRLGVGIQEGHGQFPTVAELDYEPAIEVLMRTMHALLGVHGA</sequence>
<proteinExistence type="predicted"/>
<dbReference type="InterPro" id="IPR050109">
    <property type="entry name" value="HTH-type_TetR-like_transc_reg"/>
</dbReference>
<evidence type="ECO:0000313" key="7">
    <source>
        <dbReference type="EMBL" id="KAA0024406.1"/>
    </source>
</evidence>
<dbReference type="InterPro" id="IPR009057">
    <property type="entry name" value="Homeodomain-like_sf"/>
</dbReference>
<dbReference type="AlphaFoldDB" id="A0A5A7SEY3"/>
<dbReference type="PANTHER" id="PTHR30055:SF175">
    <property type="entry name" value="HTH-TYPE TRANSCRIPTIONAL REPRESSOR KSTR2"/>
    <property type="match status" value="1"/>
</dbReference>
<dbReference type="PROSITE" id="PS50977">
    <property type="entry name" value="HTH_TETR_2"/>
    <property type="match status" value="1"/>
</dbReference>
<evidence type="ECO:0000259" key="6">
    <source>
        <dbReference type="PROSITE" id="PS50977"/>
    </source>
</evidence>
<dbReference type="Pfam" id="PF00440">
    <property type="entry name" value="TetR_N"/>
    <property type="match status" value="1"/>
</dbReference>
<keyword evidence="2" id="KW-0805">Transcription regulation</keyword>
<protein>
    <submittedName>
        <fullName evidence="7">TetR/AcrR family transcriptional regulator</fullName>
    </submittedName>
</protein>
<dbReference type="Gene3D" id="1.10.357.10">
    <property type="entry name" value="Tetracycline Repressor, domain 2"/>
    <property type="match status" value="1"/>
</dbReference>
<dbReference type="RefSeq" id="WP_149428182.1">
    <property type="nucleotide sequence ID" value="NZ_VLNY01000001.1"/>
</dbReference>
<dbReference type="GO" id="GO:0000976">
    <property type="term" value="F:transcription cis-regulatory region binding"/>
    <property type="evidence" value="ECO:0007669"/>
    <property type="project" value="TreeGrafter"/>
</dbReference>
<dbReference type="InterPro" id="IPR001647">
    <property type="entry name" value="HTH_TetR"/>
</dbReference>
<dbReference type="OrthoDB" id="6077212at2"/>